<organism evidence="2 3">
    <name type="scientific">Trichoderma semiorbis</name>
    <dbReference type="NCBI Taxonomy" id="1491008"/>
    <lineage>
        <taxon>Eukaryota</taxon>
        <taxon>Fungi</taxon>
        <taxon>Dikarya</taxon>
        <taxon>Ascomycota</taxon>
        <taxon>Pezizomycotina</taxon>
        <taxon>Sordariomycetes</taxon>
        <taxon>Hypocreomycetidae</taxon>
        <taxon>Hypocreales</taxon>
        <taxon>Hypocreaceae</taxon>
        <taxon>Trichoderma</taxon>
    </lineage>
</organism>
<protein>
    <submittedName>
        <fullName evidence="2">Uncharacterized protein</fullName>
    </submittedName>
</protein>
<dbReference type="Proteomes" id="UP000826573">
    <property type="component" value="Unassembled WGS sequence"/>
</dbReference>
<feature type="region of interest" description="Disordered" evidence="1">
    <location>
        <begin position="381"/>
        <end position="403"/>
    </location>
</feature>
<keyword evidence="3" id="KW-1185">Reference proteome</keyword>
<evidence type="ECO:0000313" key="3">
    <source>
        <dbReference type="Proteomes" id="UP000826573"/>
    </source>
</evidence>
<dbReference type="AlphaFoldDB" id="A0A9P8HTM6"/>
<reference evidence="2 3" key="1">
    <citation type="submission" date="2021-08" db="EMBL/GenBank/DDBJ databases">
        <title>The highly contiguous genome resource for Trichoderma semiorbis FJ059, a fungal antagonistic to plant pathogens.</title>
        <authorList>
            <person name="Liu T."/>
        </authorList>
    </citation>
    <scope>NUCLEOTIDE SEQUENCE [LARGE SCALE GENOMIC DNA]</scope>
    <source>
        <strain evidence="2 3">FJ059</strain>
    </source>
</reference>
<accession>A0A9P8HTM6</accession>
<comment type="caution">
    <text evidence="2">The sequence shown here is derived from an EMBL/GenBank/DDBJ whole genome shotgun (WGS) entry which is preliminary data.</text>
</comment>
<proteinExistence type="predicted"/>
<sequence>MLIINVNCKSTYSTYFCNYPCCVPLCFSDMNFTTQSTTGPQGQRYSRRPGLRNSAVPLHQRLLSKRSHKQQDSPLFSLIPPEVRAKIFTYALFDYEDRRRPLLYDSKTSFWRPSHRAPRRTSTELLRTCRAIYRETWFLPFALKEQIHWLCGPHVPPGSGQWNGNATKLTLLLGEMAKQGQEKVEIESIHVFANTRRLEHGDLGVLLSIPGLHPRRITLTIRYIDWWGWDWESPDMPLYFKADWISAVSSGFSPSTSEFRIELETLEHLKDRVDTIGKHIAENWFFGRFGGTILYADVSGKCHQVSRWSGSSAWYKKHRTNYQKPKGRKLDYYILTITFESELSIKRKGGVVSETAKRNAADPLFKHVPANLGEPSILDRYGPPSHEMPGVPMLPLPDEDDDL</sequence>
<evidence type="ECO:0000256" key="1">
    <source>
        <dbReference type="SAM" id="MobiDB-lite"/>
    </source>
</evidence>
<gene>
    <name evidence="2" type="ORF">TsFJ059_002519</name>
</gene>
<evidence type="ECO:0000313" key="2">
    <source>
        <dbReference type="EMBL" id="KAH0527522.1"/>
    </source>
</evidence>
<dbReference type="EMBL" id="JAIMJC010000003">
    <property type="protein sequence ID" value="KAH0527522.1"/>
    <property type="molecule type" value="Genomic_DNA"/>
</dbReference>
<name>A0A9P8HTM6_9HYPO</name>